<feature type="domain" description="F5/8 type C" evidence="1">
    <location>
        <begin position="178"/>
        <end position="321"/>
    </location>
</feature>
<dbReference type="SUPFAM" id="SSF49785">
    <property type="entry name" value="Galactose-binding domain-like"/>
    <property type="match status" value="1"/>
</dbReference>
<protein>
    <submittedName>
        <fullName evidence="2">F5/8 type C domain-containing protein</fullName>
    </submittedName>
</protein>
<dbReference type="AlphaFoldDB" id="A0A1I4VUC3"/>
<dbReference type="Pfam" id="PF00754">
    <property type="entry name" value="F5_F8_type_C"/>
    <property type="match status" value="1"/>
</dbReference>
<accession>A0A1I4VUC3</accession>
<evidence type="ECO:0000313" key="2">
    <source>
        <dbReference type="EMBL" id="SFN04782.1"/>
    </source>
</evidence>
<dbReference type="InterPro" id="IPR013728">
    <property type="entry name" value="BT_3987-like_N"/>
</dbReference>
<proteinExistence type="predicted"/>
<dbReference type="EMBL" id="FOUM01000018">
    <property type="protein sequence ID" value="SFN04782.1"/>
    <property type="molecule type" value="Genomic_DNA"/>
</dbReference>
<evidence type="ECO:0000313" key="3">
    <source>
        <dbReference type="Proteomes" id="UP000183766"/>
    </source>
</evidence>
<dbReference type="PROSITE" id="PS50022">
    <property type="entry name" value="FA58C_3"/>
    <property type="match status" value="1"/>
</dbReference>
<organism evidence="2 3">
    <name type="scientific">Bacteroides xylanisolvens</name>
    <dbReference type="NCBI Taxonomy" id="371601"/>
    <lineage>
        <taxon>Bacteria</taxon>
        <taxon>Pseudomonadati</taxon>
        <taxon>Bacteroidota</taxon>
        <taxon>Bacteroidia</taxon>
        <taxon>Bacteroidales</taxon>
        <taxon>Bacteroidaceae</taxon>
        <taxon>Bacteroides</taxon>
    </lineage>
</organism>
<dbReference type="Gene3D" id="2.60.120.260">
    <property type="entry name" value="Galactose-binding domain-like"/>
    <property type="match status" value="1"/>
</dbReference>
<gene>
    <name evidence="2" type="ORF">SAMN05216250_11830</name>
</gene>
<sequence>MRLKNIIWKTVVMSLMASPLCISCDDDDEVTVNSKFYLSTKVFPVDSYEASLSVILKDNSVVVNELQPNYRFVACATERLSKDVKITADSDDNLVSAYNKANDTEYNILPAENYSFTNKTVTIENGESVSGDSIKIELLNVGSLTTEGGYLLPVTISSIEGNNLDALSSNRGVVYVKIQNIHVNVESGQPAEGTLIADRSGWTVKVAPTTRGDAKNLIDGTNSDLARDGGAEYWLTVDIGKVQTLTGIRNKCYASSYSPTAVEVFTSSDGAKWKSIGAVTISRSGTQYIKFSKAVETRYLKYYVKQGPNTVSLTEFDLYAK</sequence>
<reference evidence="2 3" key="1">
    <citation type="submission" date="2016-10" db="EMBL/GenBank/DDBJ databases">
        <authorList>
            <person name="de Groot N.N."/>
        </authorList>
    </citation>
    <scope>NUCLEOTIDE SEQUENCE [LARGE SCALE GENOMIC DNA]</scope>
    <source>
        <strain evidence="2 3">NLAE-zl-C202</strain>
    </source>
</reference>
<dbReference type="InterPro" id="IPR000421">
    <property type="entry name" value="FA58C"/>
</dbReference>
<dbReference type="RefSeq" id="WP_074910099.1">
    <property type="nucleotide sequence ID" value="NZ_FOUM01000018.1"/>
</dbReference>
<name>A0A1I4VUC3_9BACE</name>
<dbReference type="Gene3D" id="2.60.40.1740">
    <property type="entry name" value="hypothetical protein (bacova_03559)"/>
    <property type="match status" value="1"/>
</dbReference>
<dbReference type="InterPro" id="IPR008979">
    <property type="entry name" value="Galactose-bd-like_sf"/>
</dbReference>
<dbReference type="Proteomes" id="UP000183766">
    <property type="component" value="Unassembled WGS sequence"/>
</dbReference>
<evidence type="ECO:0000259" key="1">
    <source>
        <dbReference type="PROSITE" id="PS50022"/>
    </source>
</evidence>
<dbReference type="Pfam" id="PF08522">
    <property type="entry name" value="BT_3987-like_N"/>
    <property type="match status" value="1"/>
</dbReference>